<name>A0A0E0KHX7_ORYPU</name>
<dbReference type="AlphaFoldDB" id="A0A0E0KHX7"/>
<organism evidence="1">
    <name type="scientific">Oryza punctata</name>
    <name type="common">Red rice</name>
    <dbReference type="NCBI Taxonomy" id="4537"/>
    <lineage>
        <taxon>Eukaryota</taxon>
        <taxon>Viridiplantae</taxon>
        <taxon>Streptophyta</taxon>
        <taxon>Embryophyta</taxon>
        <taxon>Tracheophyta</taxon>
        <taxon>Spermatophyta</taxon>
        <taxon>Magnoliopsida</taxon>
        <taxon>Liliopsida</taxon>
        <taxon>Poales</taxon>
        <taxon>Poaceae</taxon>
        <taxon>BOP clade</taxon>
        <taxon>Oryzoideae</taxon>
        <taxon>Oryzeae</taxon>
        <taxon>Oryzinae</taxon>
        <taxon>Oryza</taxon>
    </lineage>
</organism>
<dbReference type="HOGENOM" id="CLU_2999731_0_0_1"/>
<accession>A0A0E0KHX7</accession>
<evidence type="ECO:0000313" key="1">
    <source>
        <dbReference type="EnsemblPlants" id="OPUNC03G28280.1"/>
    </source>
</evidence>
<protein>
    <submittedName>
        <fullName evidence="1">Uncharacterized protein</fullName>
    </submittedName>
</protein>
<keyword evidence="2" id="KW-1185">Reference proteome</keyword>
<proteinExistence type="predicted"/>
<dbReference type="Proteomes" id="UP000026962">
    <property type="component" value="Chromosome 3"/>
</dbReference>
<reference evidence="1" key="1">
    <citation type="submission" date="2015-04" db="UniProtKB">
        <authorList>
            <consortium name="EnsemblPlants"/>
        </authorList>
    </citation>
    <scope>IDENTIFICATION</scope>
</reference>
<reference evidence="1" key="2">
    <citation type="submission" date="2018-05" db="EMBL/GenBank/DDBJ databases">
        <title>OpunRS2 (Oryza punctata Reference Sequence Version 2).</title>
        <authorList>
            <person name="Zhang J."/>
            <person name="Kudrna D."/>
            <person name="Lee S."/>
            <person name="Talag J."/>
            <person name="Welchert J."/>
            <person name="Wing R.A."/>
        </authorList>
    </citation>
    <scope>NUCLEOTIDE SEQUENCE [LARGE SCALE GENOMIC DNA]</scope>
</reference>
<dbReference type="EnsemblPlants" id="OPUNC03G28280.1">
    <property type="protein sequence ID" value="OPUNC03G28280.1"/>
    <property type="gene ID" value="OPUNC03G28280"/>
</dbReference>
<sequence length="63" mass="6764">MARHHHWRPHNGISGRATRRVIGRRCSTSPAAKRGGKATLGREEALNLAGNHTAAAEVAWQGA</sequence>
<evidence type="ECO:0000313" key="2">
    <source>
        <dbReference type="Proteomes" id="UP000026962"/>
    </source>
</evidence>
<dbReference type="Gramene" id="OPUNC03G28280.1">
    <property type="protein sequence ID" value="OPUNC03G28280.1"/>
    <property type="gene ID" value="OPUNC03G28280"/>
</dbReference>